<evidence type="ECO:0000313" key="3">
    <source>
        <dbReference type="EMBL" id="SEA63582.1"/>
    </source>
</evidence>
<keyword evidence="4" id="KW-1185">Reference proteome</keyword>
<sequence>MLTYFPRLLPDELLYSVIARHHRHTCEESPKRTIEALFGDRSVRAAVDLPARLCALAARLPPGLRLTAPSIARWLTLLPYYAAFQSAAVRRDALRAMTRGTTDGLHMRLGFTASRVRPPTALRRCPVCDAEALTEVGELWWRRAHQLPGVLVCPDHGAPLMATSAQPALAGQHVFLAAAAHPVLIAAAPGWAADRAAMALLTDPPPDRVVYRGALLDALAVRELATPTGSVRQRRLGALQAETFAPLADALPEALRPDWLAAITRRRRHVFHPLHYVLLDVLLDAAPVDRARRVVRPRRFLADDADFEARLRAAVATSPVLTRVARELGVDANTVRRHAARLGLNAPWKPLATATRGPDAGTDHDHRRDWATLRAAEPTLSRKALRTRLPAAHAWLRRHDPDWLATHSPQLRRRTRGRARVDWAATDRALAADIGRAATRLLAQAPPVRITCASVERALGRPGWLAPRRAKLPLSDAAVRAVSEDVGAFQARRRLWAEGTLLAEGPAPDWRVRRLAGLRAAPQGKS</sequence>
<reference evidence="3 4" key="1">
    <citation type="submission" date="2016-10" db="EMBL/GenBank/DDBJ databases">
        <authorList>
            <person name="de Groot N.N."/>
        </authorList>
    </citation>
    <scope>NUCLEOTIDE SEQUENCE [LARGE SCALE GENOMIC DNA]</scope>
    <source>
        <strain evidence="3 4">DSM 15345</strain>
    </source>
</reference>
<protein>
    <submittedName>
        <fullName evidence="3">TniQ protein</fullName>
    </submittedName>
</protein>
<gene>
    <name evidence="3" type="ORF">SAMN05444370_10819</name>
</gene>
<organism evidence="3 4">
    <name type="scientific">Rubrimonas cliftonensis</name>
    <dbReference type="NCBI Taxonomy" id="89524"/>
    <lineage>
        <taxon>Bacteria</taxon>
        <taxon>Pseudomonadati</taxon>
        <taxon>Pseudomonadota</taxon>
        <taxon>Alphaproteobacteria</taxon>
        <taxon>Rhodobacterales</taxon>
        <taxon>Paracoccaceae</taxon>
        <taxon>Rubrimonas</taxon>
    </lineage>
</organism>
<dbReference type="AlphaFoldDB" id="A0A1H4CU14"/>
<feature type="domain" description="TniQ" evidence="1">
    <location>
        <begin position="4"/>
        <end position="160"/>
    </location>
</feature>
<proteinExistence type="predicted"/>
<evidence type="ECO:0000259" key="1">
    <source>
        <dbReference type="Pfam" id="PF06527"/>
    </source>
</evidence>
<name>A0A1H4CU14_9RHOB</name>
<dbReference type="Proteomes" id="UP000198703">
    <property type="component" value="Unassembled WGS sequence"/>
</dbReference>
<dbReference type="STRING" id="89524.SAMN05444370_10819"/>
<accession>A0A1H4CU14</accession>
<dbReference type="InterPro" id="IPR009492">
    <property type="entry name" value="TniQ"/>
</dbReference>
<dbReference type="InterPro" id="IPR032750">
    <property type="entry name" value="TnsD_C"/>
</dbReference>
<dbReference type="Pfam" id="PF15978">
    <property type="entry name" value="TnsD"/>
    <property type="match status" value="1"/>
</dbReference>
<dbReference type="OrthoDB" id="470139at2"/>
<dbReference type="EMBL" id="FNQM01000008">
    <property type="protein sequence ID" value="SEA63582.1"/>
    <property type="molecule type" value="Genomic_DNA"/>
</dbReference>
<evidence type="ECO:0000313" key="4">
    <source>
        <dbReference type="Proteomes" id="UP000198703"/>
    </source>
</evidence>
<dbReference type="Pfam" id="PF06527">
    <property type="entry name" value="TniQ"/>
    <property type="match status" value="1"/>
</dbReference>
<evidence type="ECO:0000259" key="2">
    <source>
        <dbReference type="Pfam" id="PF15978"/>
    </source>
</evidence>
<dbReference type="RefSeq" id="WP_093254172.1">
    <property type="nucleotide sequence ID" value="NZ_FNQM01000008.1"/>
</dbReference>
<feature type="domain" description="Transposon Tn7 transposition protein TnsD C-terminal" evidence="2">
    <location>
        <begin position="308"/>
        <end position="478"/>
    </location>
</feature>